<dbReference type="Pfam" id="PF01063">
    <property type="entry name" value="Aminotran_4"/>
    <property type="match status" value="1"/>
</dbReference>
<proteinExistence type="predicted"/>
<evidence type="ECO:0000313" key="2">
    <source>
        <dbReference type="Proteomes" id="UP000011760"/>
    </source>
</evidence>
<dbReference type="KEGG" id="ccn:H924_03965"/>
<dbReference type="Proteomes" id="UP000011760">
    <property type="component" value="Chromosome"/>
</dbReference>
<evidence type="ECO:0008006" key="3">
    <source>
        <dbReference type="Google" id="ProtNLM"/>
    </source>
</evidence>
<gene>
    <name evidence="1" type="ORF">H924_03965</name>
</gene>
<protein>
    <recommendedName>
        <fullName evidence="3">4-amino-4-deoxychorismate lyase</fullName>
    </recommendedName>
</protein>
<dbReference type="EMBL" id="CP004354">
    <property type="protein sequence ID" value="AGG66239.1"/>
    <property type="molecule type" value="Genomic_DNA"/>
</dbReference>
<organism evidence="1 2">
    <name type="scientific">Corynebacterium callunae DSM 20147</name>
    <dbReference type="NCBI Taxonomy" id="1121353"/>
    <lineage>
        <taxon>Bacteria</taxon>
        <taxon>Bacillati</taxon>
        <taxon>Actinomycetota</taxon>
        <taxon>Actinomycetes</taxon>
        <taxon>Mycobacteriales</taxon>
        <taxon>Corynebacteriaceae</taxon>
        <taxon>Corynebacterium</taxon>
    </lineage>
</organism>
<dbReference type="HOGENOM" id="CLU_064284_0_0_11"/>
<keyword evidence="2" id="KW-1185">Reference proteome</keyword>
<evidence type="ECO:0000313" key="1">
    <source>
        <dbReference type="EMBL" id="AGG66239.1"/>
    </source>
</evidence>
<name>M1UK13_9CORY</name>
<accession>M1UK13</accession>
<dbReference type="AlphaFoldDB" id="M1UK13"/>
<dbReference type="PATRIC" id="fig|1121353.3.peg.814"/>
<reference evidence="1 2" key="1">
    <citation type="submission" date="2013-02" db="EMBL/GenBank/DDBJ databases">
        <title>The complete genome sequence of Corynebacterium callunae DSM 20147.</title>
        <authorList>
            <person name="Ruckert C."/>
            <person name="Albersmeier A."/>
            <person name="Kalinowski J."/>
        </authorList>
    </citation>
    <scope>NUCLEOTIDE SEQUENCE [LARGE SCALE GENOMIC DNA]</scope>
    <source>
        <strain evidence="1 2">DSM 20147</strain>
    </source>
</reference>
<dbReference type="InterPro" id="IPR036038">
    <property type="entry name" value="Aminotransferase-like"/>
</dbReference>
<dbReference type="STRING" id="1121353.H924_03965"/>
<dbReference type="InterPro" id="IPR001544">
    <property type="entry name" value="Aminotrans_IV"/>
</dbReference>
<sequence length="232" mass="25469">MTTSFLMVDGHVRNFTGHMDRLAAAAPITAQFDEPIRAKLRAAKGQAICAVTVENNHFSVETRPARPIKPTITVDIHGHRDERSQPTVKGVDSAWQDRASATSRRQGADEGLLIDESGKVIGAVNASLFVLQGSMVFHSTHPRHLPSVLEGPILDYLRLRGASSKARAEGFDINELRAAEVWLIDSLNGIRRVNAWLEYGSALQVSEVRPVAAFIPTFSEVNAHLWESAEEI</sequence>
<dbReference type="GO" id="GO:0003824">
    <property type="term" value="F:catalytic activity"/>
    <property type="evidence" value="ECO:0007669"/>
    <property type="project" value="InterPro"/>
</dbReference>
<dbReference type="InterPro" id="IPR043132">
    <property type="entry name" value="BCAT-like_C"/>
</dbReference>
<dbReference type="Gene3D" id="3.20.10.10">
    <property type="entry name" value="D-amino Acid Aminotransferase, subunit A, domain 2"/>
    <property type="match status" value="1"/>
</dbReference>
<dbReference type="eggNOG" id="COG0115">
    <property type="taxonomic scope" value="Bacteria"/>
</dbReference>
<dbReference type="SUPFAM" id="SSF56752">
    <property type="entry name" value="D-aminoacid aminotransferase-like PLP-dependent enzymes"/>
    <property type="match status" value="1"/>
</dbReference>